<protein>
    <submittedName>
        <fullName evidence="1">Uncharacterized protein</fullName>
    </submittedName>
</protein>
<accession>A0A8X6KZP2</accession>
<sequence>MSLRKVLKAIEPTLMMSSGRTPSGLADFPFFKNWSQEVACREKSPYLRGESFVQLGVEQDLCRKSIFGLSQ</sequence>
<proteinExistence type="predicted"/>
<gene>
    <name evidence="1" type="ORF">TNCT_106141</name>
</gene>
<evidence type="ECO:0000313" key="1">
    <source>
        <dbReference type="EMBL" id="GFQ90141.1"/>
    </source>
</evidence>
<organism evidence="1 2">
    <name type="scientific">Trichonephila clavata</name>
    <name type="common">Joro spider</name>
    <name type="synonym">Nephila clavata</name>
    <dbReference type="NCBI Taxonomy" id="2740835"/>
    <lineage>
        <taxon>Eukaryota</taxon>
        <taxon>Metazoa</taxon>
        <taxon>Ecdysozoa</taxon>
        <taxon>Arthropoda</taxon>
        <taxon>Chelicerata</taxon>
        <taxon>Arachnida</taxon>
        <taxon>Araneae</taxon>
        <taxon>Araneomorphae</taxon>
        <taxon>Entelegynae</taxon>
        <taxon>Araneoidea</taxon>
        <taxon>Nephilidae</taxon>
        <taxon>Trichonephila</taxon>
    </lineage>
</organism>
<dbReference type="EMBL" id="BMAO01013643">
    <property type="protein sequence ID" value="GFQ90141.1"/>
    <property type="molecule type" value="Genomic_DNA"/>
</dbReference>
<reference evidence="1" key="1">
    <citation type="submission" date="2020-07" db="EMBL/GenBank/DDBJ databases">
        <title>Multicomponent nature underlies the extraordinary mechanical properties of spider dragline silk.</title>
        <authorList>
            <person name="Kono N."/>
            <person name="Nakamura H."/>
            <person name="Mori M."/>
            <person name="Yoshida Y."/>
            <person name="Ohtoshi R."/>
            <person name="Malay A.D."/>
            <person name="Moran D.A.P."/>
            <person name="Tomita M."/>
            <person name="Numata K."/>
            <person name="Arakawa K."/>
        </authorList>
    </citation>
    <scope>NUCLEOTIDE SEQUENCE</scope>
</reference>
<comment type="caution">
    <text evidence="1">The sequence shown here is derived from an EMBL/GenBank/DDBJ whole genome shotgun (WGS) entry which is preliminary data.</text>
</comment>
<dbReference type="AlphaFoldDB" id="A0A8X6KZP2"/>
<dbReference type="Proteomes" id="UP000887116">
    <property type="component" value="Unassembled WGS sequence"/>
</dbReference>
<name>A0A8X6KZP2_TRICU</name>
<keyword evidence="2" id="KW-1185">Reference proteome</keyword>
<evidence type="ECO:0000313" key="2">
    <source>
        <dbReference type="Proteomes" id="UP000887116"/>
    </source>
</evidence>